<feature type="region of interest" description="Disordered" evidence="1">
    <location>
        <begin position="551"/>
        <end position="580"/>
    </location>
</feature>
<evidence type="ECO:0000313" key="3">
    <source>
        <dbReference type="EMBL" id="THD21009.1"/>
    </source>
</evidence>
<evidence type="ECO:0000313" key="4">
    <source>
        <dbReference type="Proteomes" id="UP000230066"/>
    </source>
</evidence>
<organism evidence="3 4">
    <name type="scientific">Fasciola hepatica</name>
    <name type="common">Liver fluke</name>
    <dbReference type="NCBI Taxonomy" id="6192"/>
    <lineage>
        <taxon>Eukaryota</taxon>
        <taxon>Metazoa</taxon>
        <taxon>Spiralia</taxon>
        <taxon>Lophotrochozoa</taxon>
        <taxon>Platyhelminthes</taxon>
        <taxon>Trematoda</taxon>
        <taxon>Digenea</taxon>
        <taxon>Plagiorchiida</taxon>
        <taxon>Echinostomata</taxon>
        <taxon>Echinostomatoidea</taxon>
        <taxon>Fasciolidae</taxon>
        <taxon>Fasciola</taxon>
    </lineage>
</organism>
<dbReference type="EMBL" id="JXXN02003945">
    <property type="protein sequence ID" value="THD21009.1"/>
    <property type="molecule type" value="Genomic_DNA"/>
</dbReference>
<dbReference type="Gene3D" id="2.60.120.260">
    <property type="entry name" value="Galactose-binding domain-like"/>
    <property type="match status" value="1"/>
</dbReference>
<feature type="signal peptide" evidence="2">
    <location>
        <begin position="1"/>
        <end position="17"/>
    </location>
</feature>
<protein>
    <recommendedName>
        <fullName evidence="5">Apple domain-containing protein</fullName>
    </recommendedName>
</protein>
<feature type="compositionally biased region" description="Polar residues" evidence="1">
    <location>
        <begin position="562"/>
        <end position="576"/>
    </location>
</feature>
<comment type="caution">
    <text evidence="3">The sequence shown here is derived from an EMBL/GenBank/DDBJ whole genome shotgun (WGS) entry which is preliminary data.</text>
</comment>
<feature type="chain" id="PRO_5020026138" description="Apple domain-containing protein" evidence="2">
    <location>
        <begin position="18"/>
        <end position="624"/>
    </location>
</feature>
<sequence length="624" mass="69226">MLRALILLLLSFGCTQAQDYFSPNIFYSNVYASSVQPGSDPKFAVDADFLETMPTCFLTNVDYPDLDGFHWILIDFGVGIANIREIRMAIASRGDSARDPDDNYPIEAFVISHLKTPKSDLNSSSVPKQSLSWTSPYYHECSGTELGSAASQSVTVKCPTTYTGRWLAIRSKSQLNICLVSVYIEQAFGECFETQSTTNGRKLLGTVFRYVRHTPQEACRSACMQASDCEATVFTKQRSSGICQLISNFHILNQGDPNEFEDEADRLLDCPSGICVIEMNYCHGGTVQKLESKINQTNATEAAPVSASSNAQLEEEWLVTRPKRHRGDQSVQPVYVLSVSFEGQLECEAWDCGSVYVVVVDGNGTEHFCGTFDTAQVFQLDKVILFCNSTDLILEPTAVRLRWYQLNVNNDQGGPRLQIRIQRGNIRVSSNKPIPKTTTTTVTEATTTVIPVTTASTVLTTTMGADLDVTLSSGTPRSIGSRLIADGENMDDEFAQIVPSGPALPETQSQPIWTERDKEESKSWILPDESRSFEFNYPLNDQQLQIEDRGQRRELHSDRVENTSPPSVELPSTSTVDRVHERRNALRQVNSPNRIPSSQTDDGISVETRVCTIAGLISLIQLVW</sequence>
<feature type="compositionally biased region" description="Basic and acidic residues" evidence="1">
    <location>
        <begin position="551"/>
        <end position="561"/>
    </location>
</feature>
<evidence type="ECO:0008006" key="5">
    <source>
        <dbReference type="Google" id="ProtNLM"/>
    </source>
</evidence>
<accession>A0A4E0QZQ0</accession>
<proteinExistence type="predicted"/>
<feature type="region of interest" description="Disordered" evidence="1">
    <location>
        <begin position="499"/>
        <end position="523"/>
    </location>
</feature>
<feature type="compositionally biased region" description="Basic and acidic residues" evidence="1">
    <location>
        <begin position="514"/>
        <end position="523"/>
    </location>
</feature>
<keyword evidence="4" id="KW-1185">Reference proteome</keyword>
<dbReference type="AlphaFoldDB" id="A0A4E0QZQ0"/>
<evidence type="ECO:0000256" key="2">
    <source>
        <dbReference type="SAM" id="SignalP"/>
    </source>
</evidence>
<reference evidence="3" key="1">
    <citation type="submission" date="2019-03" db="EMBL/GenBank/DDBJ databases">
        <title>Improved annotation for the trematode Fasciola hepatica.</title>
        <authorList>
            <person name="Choi Y.-J."/>
            <person name="Martin J."/>
            <person name="Mitreva M."/>
        </authorList>
    </citation>
    <scope>NUCLEOTIDE SEQUENCE [LARGE SCALE GENOMIC DNA]</scope>
</reference>
<dbReference type="Proteomes" id="UP000230066">
    <property type="component" value="Unassembled WGS sequence"/>
</dbReference>
<keyword evidence="2" id="KW-0732">Signal</keyword>
<gene>
    <name evidence="3" type="ORF">D915_008364</name>
</gene>
<evidence type="ECO:0000256" key="1">
    <source>
        <dbReference type="SAM" id="MobiDB-lite"/>
    </source>
</evidence>
<name>A0A4E0QZQ0_FASHE</name>